<proteinExistence type="predicted"/>
<sequence length="233" mass="26054">MYSLYKIRQMHYNKIIHSSSILHPVYACIDGHSDRPARPRTTPDWSGHELTGLDPVRPWVVPCRLSCRILGQSTSPQAIFVPGRPQELRRGRAVRRPRAQWRPPLAGFRANRRRRAQRPPLAPADAAVPVGRRGRRVLTRRRRNLLVVACPALHRLRAAAACSLYPPSARRSGLRATIAMLATATPCAPPLACFLWPSPASKWEPGKTSHGSSRREGRGKEEAEDIVRPCVSL</sequence>
<feature type="compositionally biased region" description="Basic and acidic residues" evidence="1">
    <location>
        <begin position="213"/>
        <end position="227"/>
    </location>
</feature>
<dbReference type="EMBL" id="PQIB02000101">
    <property type="protein sequence ID" value="RLM52908.1"/>
    <property type="molecule type" value="Genomic_DNA"/>
</dbReference>
<evidence type="ECO:0000313" key="2">
    <source>
        <dbReference type="EMBL" id="RLM52908.1"/>
    </source>
</evidence>
<dbReference type="AlphaFoldDB" id="A0A3L6P9S4"/>
<feature type="region of interest" description="Disordered" evidence="1">
    <location>
        <begin position="202"/>
        <end position="233"/>
    </location>
</feature>
<accession>A0A3L6P9S4</accession>
<evidence type="ECO:0000313" key="3">
    <source>
        <dbReference type="Proteomes" id="UP000275267"/>
    </source>
</evidence>
<comment type="caution">
    <text evidence="2">The sequence shown here is derived from an EMBL/GenBank/DDBJ whole genome shotgun (WGS) entry which is preliminary data.</text>
</comment>
<gene>
    <name evidence="2" type="ORF">C2845_PMPSC016550</name>
</gene>
<name>A0A3L6P9S4_PANMI</name>
<organism evidence="2 3">
    <name type="scientific">Panicum miliaceum</name>
    <name type="common">Proso millet</name>
    <name type="synonym">Broomcorn millet</name>
    <dbReference type="NCBI Taxonomy" id="4540"/>
    <lineage>
        <taxon>Eukaryota</taxon>
        <taxon>Viridiplantae</taxon>
        <taxon>Streptophyta</taxon>
        <taxon>Embryophyta</taxon>
        <taxon>Tracheophyta</taxon>
        <taxon>Spermatophyta</taxon>
        <taxon>Magnoliopsida</taxon>
        <taxon>Liliopsida</taxon>
        <taxon>Poales</taxon>
        <taxon>Poaceae</taxon>
        <taxon>PACMAD clade</taxon>
        <taxon>Panicoideae</taxon>
        <taxon>Panicodae</taxon>
        <taxon>Paniceae</taxon>
        <taxon>Panicinae</taxon>
        <taxon>Panicum</taxon>
        <taxon>Panicum sect. Panicum</taxon>
    </lineage>
</organism>
<evidence type="ECO:0000256" key="1">
    <source>
        <dbReference type="SAM" id="MobiDB-lite"/>
    </source>
</evidence>
<keyword evidence="3" id="KW-1185">Reference proteome</keyword>
<protein>
    <submittedName>
        <fullName evidence="2">Uncharacterized protein</fullName>
    </submittedName>
</protein>
<reference evidence="3" key="1">
    <citation type="journal article" date="2019" name="Nat. Commun.">
        <title>The genome of broomcorn millet.</title>
        <authorList>
            <person name="Zou C."/>
            <person name="Miki D."/>
            <person name="Li D."/>
            <person name="Tang Q."/>
            <person name="Xiao L."/>
            <person name="Rajput S."/>
            <person name="Deng P."/>
            <person name="Jia W."/>
            <person name="Huang R."/>
            <person name="Zhang M."/>
            <person name="Sun Y."/>
            <person name="Hu J."/>
            <person name="Fu X."/>
            <person name="Schnable P.S."/>
            <person name="Li F."/>
            <person name="Zhang H."/>
            <person name="Feng B."/>
            <person name="Zhu X."/>
            <person name="Liu R."/>
            <person name="Schnable J.C."/>
            <person name="Zhu J.-K."/>
            <person name="Zhang H."/>
        </authorList>
    </citation>
    <scope>NUCLEOTIDE SEQUENCE [LARGE SCALE GENOMIC DNA]</scope>
</reference>
<dbReference type="Proteomes" id="UP000275267">
    <property type="component" value="Unassembled WGS sequence"/>
</dbReference>